<evidence type="ECO:0000256" key="11">
    <source>
        <dbReference type="ARBA" id="ARBA00023163"/>
    </source>
</evidence>
<feature type="zinc finger region" description="CHC2-type" evidence="12">
    <location>
        <begin position="37"/>
        <end position="61"/>
    </location>
</feature>
<evidence type="ECO:0000256" key="7">
    <source>
        <dbReference type="ARBA" id="ARBA00022771"/>
    </source>
</evidence>
<dbReference type="InterPro" id="IPR034151">
    <property type="entry name" value="TOPRIM_DnaG_bac"/>
</dbReference>
<sequence>MIQKTKIENIIKKYDILKLISSILEVKKSGNSFFTRCPFHEEKTASFYISKKSQRYYCFGCHRAGNIINFIMEYKKCSFLSAIEIISKEKINNKYNKNIKDEPVYKIFNYLNGILIKTTENNITKFIKNRKLNEESITKFKLGIISYHIEKIKNKNIKIFLSKIGILDRNTLKLNKVFKNRLIIPIRNMKGEYIGIGGRTIFNDFKPKYINSPESDIFSKKKIFYGIYEAKKNTNSFIIVEGYFDVIKLHQFGIKNVLAILGTAFSKDHLMFLKSFCKKIIFCFDGDKAGKLASIKTAFMCLPFLFEFEIIKFVIMPQNYDPDSFITLNGKDKFLLLLDKSIFLIDFIFLIMNIKTLNSYFFFKINKILENVENMLVKNFVINYLSNYLYFGLNKIIYNKNVASIFIKACIYLIKKKYLIYKINFDKIFCNKYIFFNKDIRIFLDLCFLIKNNLNLNFSNLNKRLINKIKLKCVNIILLINKMPIDMLENEFLSILKKIESYNLK</sequence>
<dbReference type="InterPro" id="IPR036977">
    <property type="entry name" value="DNA_primase_Znf_CHC2"/>
</dbReference>
<dbReference type="InterPro" id="IPR013264">
    <property type="entry name" value="DNAG_N"/>
</dbReference>
<organism evidence="14 15">
    <name type="scientific">Candidatus Azoamicus ciliaticola</name>
    <dbReference type="NCBI Taxonomy" id="2652803"/>
    <lineage>
        <taxon>Bacteria</taxon>
        <taxon>Pseudomonadati</taxon>
        <taxon>Pseudomonadota</taxon>
        <taxon>Gammaproteobacteria</taxon>
        <taxon>Candidatus Azoamicaceae</taxon>
        <taxon>Candidatus Azoamicus</taxon>
    </lineage>
</organism>
<dbReference type="InterPro" id="IPR006295">
    <property type="entry name" value="DNA_primase_DnaG"/>
</dbReference>
<dbReference type="RefSeq" id="WP_176604765.1">
    <property type="nucleotide sequence ID" value="NZ_LR794158.1"/>
</dbReference>
<dbReference type="InterPro" id="IPR002694">
    <property type="entry name" value="Znf_CHC2"/>
</dbReference>
<evidence type="ECO:0000256" key="9">
    <source>
        <dbReference type="ARBA" id="ARBA00022842"/>
    </source>
</evidence>
<dbReference type="SUPFAM" id="SSF57783">
    <property type="entry name" value="Zinc beta-ribbon"/>
    <property type="match status" value="1"/>
</dbReference>
<dbReference type="Gene3D" id="3.90.580.10">
    <property type="entry name" value="Zinc finger, CHC2-type domain"/>
    <property type="match status" value="1"/>
</dbReference>
<dbReference type="EC" id="2.7.7.101" evidence="12"/>
<dbReference type="InterPro" id="IPR037068">
    <property type="entry name" value="DNA_primase_core_N_sf"/>
</dbReference>
<dbReference type="GO" id="GO:0003899">
    <property type="term" value="F:DNA-directed RNA polymerase activity"/>
    <property type="evidence" value="ECO:0007669"/>
    <property type="project" value="UniProtKB-UniRule"/>
</dbReference>
<dbReference type="GO" id="GO:0003677">
    <property type="term" value="F:DNA binding"/>
    <property type="evidence" value="ECO:0007669"/>
    <property type="project" value="UniProtKB-KW"/>
</dbReference>
<dbReference type="PROSITE" id="PS50880">
    <property type="entry name" value="TOPRIM"/>
    <property type="match status" value="1"/>
</dbReference>
<dbReference type="PANTHER" id="PTHR30313:SF2">
    <property type="entry name" value="DNA PRIMASE"/>
    <property type="match status" value="1"/>
</dbReference>
<keyword evidence="8 12" id="KW-0862">Zinc</keyword>
<keyword evidence="5 12" id="KW-0235">DNA replication</keyword>
<dbReference type="CDD" id="cd03364">
    <property type="entry name" value="TOPRIM_DnaG_primases"/>
    <property type="match status" value="1"/>
</dbReference>
<keyword evidence="4 12" id="KW-0548">Nucleotidyltransferase</keyword>
<protein>
    <recommendedName>
        <fullName evidence="12">DNA primase</fullName>
        <ecNumber evidence="12">2.7.7.101</ecNumber>
    </recommendedName>
</protein>
<evidence type="ECO:0000256" key="10">
    <source>
        <dbReference type="ARBA" id="ARBA00023125"/>
    </source>
</evidence>
<evidence type="ECO:0000256" key="2">
    <source>
        <dbReference type="ARBA" id="ARBA00022515"/>
    </source>
</evidence>
<evidence type="ECO:0000256" key="3">
    <source>
        <dbReference type="ARBA" id="ARBA00022679"/>
    </source>
</evidence>
<keyword evidence="7 12" id="KW-0863">Zinc-finger</keyword>
<dbReference type="Pfam" id="PF01807">
    <property type="entry name" value="Zn_ribbon_DnaG"/>
    <property type="match status" value="1"/>
</dbReference>
<dbReference type="Pfam" id="PF08275">
    <property type="entry name" value="DNAG_N"/>
    <property type="match status" value="1"/>
</dbReference>
<evidence type="ECO:0000256" key="8">
    <source>
        <dbReference type="ARBA" id="ARBA00022833"/>
    </source>
</evidence>
<dbReference type="InterPro" id="IPR030846">
    <property type="entry name" value="DnaG_bac"/>
</dbReference>
<dbReference type="InterPro" id="IPR050219">
    <property type="entry name" value="DnaG_primase"/>
</dbReference>
<name>A0A6J5JYR0_9GAMM</name>
<dbReference type="SMART" id="SM00400">
    <property type="entry name" value="ZnF_CHCC"/>
    <property type="match status" value="1"/>
</dbReference>
<comment type="domain">
    <text evidence="12">Contains an N-terminal zinc-binding domain, a central core domain that contains the primase activity, and a C-terminal DnaB-binding domain.</text>
</comment>
<dbReference type="HAMAP" id="MF_00974">
    <property type="entry name" value="DNA_primase_DnaG"/>
    <property type="match status" value="1"/>
</dbReference>
<accession>A0A6J5JYR0</accession>
<dbReference type="PANTHER" id="PTHR30313">
    <property type="entry name" value="DNA PRIMASE"/>
    <property type="match status" value="1"/>
</dbReference>
<keyword evidence="3 12" id="KW-0808">Transferase</keyword>
<dbReference type="NCBIfam" id="TIGR01391">
    <property type="entry name" value="dnaG"/>
    <property type="match status" value="1"/>
</dbReference>
<evidence type="ECO:0000259" key="13">
    <source>
        <dbReference type="PROSITE" id="PS50880"/>
    </source>
</evidence>
<dbReference type="SMART" id="SM00493">
    <property type="entry name" value="TOPRIM"/>
    <property type="match status" value="1"/>
</dbReference>
<dbReference type="Proteomes" id="UP000509549">
    <property type="component" value="Chromosome"/>
</dbReference>
<dbReference type="GO" id="GO:0005737">
    <property type="term" value="C:cytoplasm"/>
    <property type="evidence" value="ECO:0007669"/>
    <property type="project" value="TreeGrafter"/>
</dbReference>
<proteinExistence type="inferred from homology"/>
<evidence type="ECO:0000256" key="6">
    <source>
        <dbReference type="ARBA" id="ARBA00022723"/>
    </source>
</evidence>
<dbReference type="GO" id="GO:0000428">
    <property type="term" value="C:DNA-directed RNA polymerase complex"/>
    <property type="evidence" value="ECO:0007669"/>
    <property type="project" value="UniProtKB-KW"/>
</dbReference>
<gene>
    <name evidence="12 14" type="primary">dnaG</name>
    <name evidence="14" type="ORF">ESZ_00003</name>
</gene>
<dbReference type="GO" id="GO:1990077">
    <property type="term" value="C:primosome complex"/>
    <property type="evidence" value="ECO:0007669"/>
    <property type="project" value="UniProtKB-KW"/>
</dbReference>
<keyword evidence="2 12" id="KW-0639">Primosome</keyword>
<keyword evidence="1 12" id="KW-0240">DNA-directed RNA polymerase</keyword>
<dbReference type="Gene3D" id="3.40.1360.10">
    <property type="match status" value="1"/>
</dbReference>
<dbReference type="GO" id="GO:0008270">
    <property type="term" value="F:zinc ion binding"/>
    <property type="evidence" value="ECO:0007669"/>
    <property type="project" value="UniProtKB-UniRule"/>
</dbReference>
<reference evidence="14 15" key="1">
    <citation type="submission" date="2020-04" db="EMBL/GenBank/DDBJ databases">
        <authorList>
            <person name="Graf S J."/>
        </authorList>
    </citation>
    <scope>NUCLEOTIDE SEQUENCE [LARGE SCALE GENOMIC DNA]</scope>
    <source>
        <strain evidence="14">1</strain>
    </source>
</reference>
<comment type="cofactor">
    <cofactor evidence="12">
        <name>Zn(2+)</name>
        <dbReference type="ChEBI" id="CHEBI:29105"/>
    </cofactor>
    <text evidence="12">Binds 1 zinc ion per monomer.</text>
</comment>
<evidence type="ECO:0000256" key="4">
    <source>
        <dbReference type="ARBA" id="ARBA00022695"/>
    </source>
</evidence>
<evidence type="ECO:0000313" key="15">
    <source>
        <dbReference type="Proteomes" id="UP000509549"/>
    </source>
</evidence>
<keyword evidence="6 12" id="KW-0479">Metal-binding</keyword>
<comment type="similarity">
    <text evidence="12">Belongs to the DnaG primase family.</text>
</comment>
<dbReference type="Gene3D" id="3.90.980.10">
    <property type="entry name" value="DNA primase, catalytic core, N-terminal domain"/>
    <property type="match status" value="1"/>
</dbReference>
<comment type="subunit">
    <text evidence="12">Monomer. Interacts with DnaB.</text>
</comment>
<comment type="function">
    <text evidence="12">RNA polymerase that catalyzes the synthesis of short RNA molecules used as primers for DNA polymerase during DNA replication.</text>
</comment>
<dbReference type="EMBL" id="LR794158">
    <property type="protein sequence ID" value="CAB3976227.1"/>
    <property type="molecule type" value="Genomic_DNA"/>
</dbReference>
<dbReference type="SUPFAM" id="SSF56731">
    <property type="entry name" value="DNA primase core"/>
    <property type="match status" value="1"/>
</dbReference>
<dbReference type="AlphaFoldDB" id="A0A6J5JYR0"/>
<comment type="catalytic activity">
    <reaction evidence="12">
        <text>ssDNA + n NTP = ssDNA/pppN(pN)n-1 hybrid + (n-1) diphosphate.</text>
        <dbReference type="EC" id="2.7.7.101"/>
    </reaction>
</comment>
<keyword evidence="11 12" id="KW-0804">Transcription</keyword>
<dbReference type="GO" id="GO:0006269">
    <property type="term" value="P:DNA replication, synthesis of primer"/>
    <property type="evidence" value="ECO:0007669"/>
    <property type="project" value="UniProtKB-UniRule"/>
</dbReference>
<dbReference type="KEGG" id="acil:ESZ_00003"/>
<evidence type="ECO:0000256" key="1">
    <source>
        <dbReference type="ARBA" id="ARBA00022478"/>
    </source>
</evidence>
<keyword evidence="9" id="KW-0460">Magnesium</keyword>
<feature type="domain" description="Toprim" evidence="13">
    <location>
        <begin position="235"/>
        <end position="316"/>
    </location>
</feature>
<evidence type="ECO:0000313" key="14">
    <source>
        <dbReference type="EMBL" id="CAB3976227.1"/>
    </source>
</evidence>
<keyword evidence="10 12" id="KW-0238">DNA-binding</keyword>
<evidence type="ECO:0000256" key="12">
    <source>
        <dbReference type="HAMAP-Rule" id="MF_00974"/>
    </source>
</evidence>
<dbReference type="Pfam" id="PF13155">
    <property type="entry name" value="Toprim_2"/>
    <property type="match status" value="1"/>
</dbReference>
<dbReference type="InterPro" id="IPR006171">
    <property type="entry name" value="TOPRIM_dom"/>
</dbReference>
<keyword evidence="15" id="KW-1185">Reference proteome</keyword>
<evidence type="ECO:0000256" key="5">
    <source>
        <dbReference type="ARBA" id="ARBA00022705"/>
    </source>
</evidence>